<evidence type="ECO:0000256" key="1">
    <source>
        <dbReference type="ARBA" id="ARBA00022679"/>
    </source>
</evidence>
<dbReference type="RefSeq" id="WP_113893929.1">
    <property type="nucleotide sequence ID" value="NZ_JANJGA010000006.1"/>
</dbReference>
<feature type="transmembrane region" description="Helical" evidence="6">
    <location>
        <begin position="308"/>
        <end position="327"/>
    </location>
</feature>
<dbReference type="InterPro" id="IPR003594">
    <property type="entry name" value="HATPase_dom"/>
</dbReference>
<dbReference type="Proteomes" id="UP000252669">
    <property type="component" value="Unassembled WGS sequence"/>
</dbReference>
<keyword evidence="5" id="KW-0902">Two-component regulatory system</keyword>
<feature type="domain" description="Histidine kinase" evidence="7">
    <location>
        <begin position="356"/>
        <end position="562"/>
    </location>
</feature>
<dbReference type="InterPro" id="IPR011623">
    <property type="entry name" value="7TMR_DISM_rcpt_extracell_dom1"/>
</dbReference>
<dbReference type="PROSITE" id="PS50109">
    <property type="entry name" value="HIS_KIN"/>
    <property type="match status" value="1"/>
</dbReference>
<feature type="transmembrane region" description="Helical" evidence="6">
    <location>
        <begin position="139"/>
        <end position="159"/>
    </location>
</feature>
<evidence type="ECO:0000256" key="5">
    <source>
        <dbReference type="ARBA" id="ARBA00023012"/>
    </source>
</evidence>
<keyword evidence="6" id="KW-0472">Membrane</keyword>
<keyword evidence="4" id="KW-0067">ATP-binding</keyword>
<dbReference type="AlphaFoldDB" id="A0A366MTM2"/>
<evidence type="ECO:0000313" key="8">
    <source>
        <dbReference type="EMBL" id="RBQ29407.1"/>
    </source>
</evidence>
<keyword evidence="6" id="KW-1133">Transmembrane helix</keyword>
<gene>
    <name evidence="8" type="ORF">CRU91_04805</name>
</gene>
<dbReference type="SMART" id="SM00387">
    <property type="entry name" value="HATPase_c"/>
    <property type="match status" value="1"/>
</dbReference>
<feature type="transmembrane region" description="Helical" evidence="6">
    <location>
        <begin position="190"/>
        <end position="209"/>
    </location>
</feature>
<feature type="transmembrane region" description="Helical" evidence="6">
    <location>
        <begin position="248"/>
        <end position="264"/>
    </location>
</feature>
<dbReference type="InterPro" id="IPR005467">
    <property type="entry name" value="His_kinase_dom"/>
</dbReference>
<dbReference type="Gene3D" id="1.10.287.130">
    <property type="match status" value="1"/>
</dbReference>
<dbReference type="Pfam" id="PF02518">
    <property type="entry name" value="HATPase_c"/>
    <property type="match status" value="1"/>
</dbReference>
<evidence type="ECO:0000256" key="3">
    <source>
        <dbReference type="ARBA" id="ARBA00022777"/>
    </source>
</evidence>
<dbReference type="Pfam" id="PF07695">
    <property type="entry name" value="7TMR-DISM_7TM"/>
    <property type="match status" value="1"/>
</dbReference>
<keyword evidence="6" id="KW-0812">Transmembrane</keyword>
<feature type="transmembrane region" description="Helical" evidence="6">
    <location>
        <begin position="221"/>
        <end position="242"/>
    </location>
</feature>
<evidence type="ECO:0000256" key="4">
    <source>
        <dbReference type="ARBA" id="ARBA00022840"/>
    </source>
</evidence>
<evidence type="ECO:0000313" key="9">
    <source>
        <dbReference type="Proteomes" id="UP000252669"/>
    </source>
</evidence>
<keyword evidence="3" id="KW-0418">Kinase</keyword>
<dbReference type="InterPro" id="IPR036097">
    <property type="entry name" value="HisK_dim/P_sf"/>
</dbReference>
<keyword evidence="1" id="KW-0808">Transferase</keyword>
<dbReference type="PANTHER" id="PTHR43065">
    <property type="entry name" value="SENSOR HISTIDINE KINASE"/>
    <property type="match status" value="1"/>
</dbReference>
<evidence type="ECO:0000259" key="7">
    <source>
        <dbReference type="PROSITE" id="PS50109"/>
    </source>
</evidence>
<organism evidence="8 9">
    <name type="scientific">Aliarcobacter vitoriensis</name>
    <dbReference type="NCBI Taxonomy" id="2011099"/>
    <lineage>
        <taxon>Bacteria</taxon>
        <taxon>Pseudomonadati</taxon>
        <taxon>Campylobacterota</taxon>
        <taxon>Epsilonproteobacteria</taxon>
        <taxon>Campylobacterales</taxon>
        <taxon>Arcobacteraceae</taxon>
        <taxon>Aliarcobacter</taxon>
    </lineage>
</organism>
<feature type="transmembrane region" description="Helical" evidence="6">
    <location>
        <begin position="166"/>
        <end position="184"/>
    </location>
</feature>
<accession>A0A366MTM2</accession>
<reference evidence="8 9" key="1">
    <citation type="submission" date="2017-10" db="EMBL/GenBank/DDBJ databases">
        <title>Genomics of the genus Arcobacter.</title>
        <authorList>
            <person name="Perez-Cataluna A."/>
            <person name="Figueras M.J."/>
        </authorList>
    </citation>
    <scope>NUCLEOTIDE SEQUENCE [LARGE SCALE GENOMIC DNA]</scope>
    <source>
        <strain evidence="8 9">CECT 9230</strain>
    </source>
</reference>
<name>A0A366MTM2_9BACT</name>
<dbReference type="InterPro" id="IPR036890">
    <property type="entry name" value="HATPase_C_sf"/>
</dbReference>
<sequence>MKFFILILIFINTMFANPMFDVYIVEDDGFTFENIKFVKDFDKSSPNIKFDSSSNYWLKIKLNGNNFENKYVLTLYSKLFINPVEFENNNFFIESNVIEIKDNKDIYVKVFTPINEVDLTISLLQKDSYLKDNIIRKELYGISYGIIFATFLYYFALYIFNKEKSFIYYSITQVFIFLLIYFSFKDYSFSYLIYQFLIFGFLIFSNLFTKEFLNTKKYAPFLNKILTFLMYIFLFELVLYFFDISISFSWFLLIYLISAIVIYKKNKAKSTIFYIISWSIVIFTYIFVDFQSYFFNKTINPIFTIDLIHFIIPLESLILAFALSYKIKLSEDDKKRKQSLLIHQNRLSSMGEMVSNITHQWRQPLTHLGYLFMNIHTAFKHNKLNKKYMEDKISEANNQISYMSETLKDFRDFYSIKKEKSDFGALKSIQKALNICSSSLSLYEIDVVVNGDDFYICGYENEFSQVILNIISNAIDALNKNSVENPKISIELNKNIICIFDNAKGIYDIQDKIFEPYFTTKVSGSGIGLYMSKTIIEDSFNGKLYHKNVDDGSMFCIDLNFY</sequence>
<keyword evidence="9" id="KW-1185">Reference proteome</keyword>
<dbReference type="GO" id="GO:0005524">
    <property type="term" value="F:ATP binding"/>
    <property type="evidence" value="ECO:0007669"/>
    <property type="project" value="UniProtKB-KW"/>
</dbReference>
<dbReference type="EMBL" id="PDKB01000006">
    <property type="protein sequence ID" value="RBQ29407.1"/>
    <property type="molecule type" value="Genomic_DNA"/>
</dbReference>
<dbReference type="PANTHER" id="PTHR43065:SF46">
    <property type="entry name" value="C4-DICARBOXYLATE TRANSPORT SENSOR PROTEIN DCTB"/>
    <property type="match status" value="1"/>
</dbReference>
<dbReference type="SUPFAM" id="SSF47384">
    <property type="entry name" value="Homodimeric domain of signal transducing histidine kinase"/>
    <property type="match status" value="1"/>
</dbReference>
<keyword evidence="2" id="KW-0547">Nucleotide-binding</keyword>
<dbReference type="Gene3D" id="3.30.565.10">
    <property type="entry name" value="Histidine kinase-like ATPase, C-terminal domain"/>
    <property type="match status" value="1"/>
</dbReference>
<dbReference type="SUPFAM" id="SSF55874">
    <property type="entry name" value="ATPase domain of HSP90 chaperone/DNA topoisomerase II/histidine kinase"/>
    <property type="match status" value="1"/>
</dbReference>
<evidence type="ECO:0000256" key="6">
    <source>
        <dbReference type="SAM" id="Phobius"/>
    </source>
</evidence>
<evidence type="ECO:0000256" key="2">
    <source>
        <dbReference type="ARBA" id="ARBA00022741"/>
    </source>
</evidence>
<dbReference type="OrthoDB" id="9805967at2"/>
<proteinExistence type="predicted"/>
<protein>
    <recommendedName>
        <fullName evidence="7">Histidine kinase domain-containing protein</fullName>
    </recommendedName>
</protein>
<comment type="caution">
    <text evidence="8">The sequence shown here is derived from an EMBL/GenBank/DDBJ whole genome shotgun (WGS) entry which is preliminary data.</text>
</comment>
<dbReference type="GO" id="GO:0000155">
    <property type="term" value="F:phosphorelay sensor kinase activity"/>
    <property type="evidence" value="ECO:0007669"/>
    <property type="project" value="InterPro"/>
</dbReference>
<feature type="transmembrane region" description="Helical" evidence="6">
    <location>
        <begin position="271"/>
        <end position="288"/>
    </location>
</feature>